<evidence type="ECO:0000313" key="10">
    <source>
        <dbReference type="Proteomes" id="UP000319818"/>
    </source>
</evidence>
<name>A0A543GG00_9PSEU</name>
<protein>
    <submittedName>
        <fullName evidence="9">Putative MFS family arabinose efflux permease</fullName>
    </submittedName>
</protein>
<organism evidence="9 10">
    <name type="scientific">Pseudonocardia cypriaca</name>
    <dbReference type="NCBI Taxonomy" id="882449"/>
    <lineage>
        <taxon>Bacteria</taxon>
        <taxon>Bacillati</taxon>
        <taxon>Actinomycetota</taxon>
        <taxon>Actinomycetes</taxon>
        <taxon>Pseudonocardiales</taxon>
        <taxon>Pseudonocardiaceae</taxon>
        <taxon>Pseudonocardia</taxon>
    </lineage>
</organism>
<evidence type="ECO:0000256" key="1">
    <source>
        <dbReference type="ARBA" id="ARBA00004651"/>
    </source>
</evidence>
<keyword evidence="2" id="KW-0813">Transport</keyword>
<dbReference type="PROSITE" id="PS51257">
    <property type="entry name" value="PROKAR_LIPOPROTEIN"/>
    <property type="match status" value="1"/>
</dbReference>
<feature type="transmembrane region" description="Helical" evidence="7">
    <location>
        <begin position="7"/>
        <end position="31"/>
    </location>
</feature>
<feature type="transmembrane region" description="Helical" evidence="7">
    <location>
        <begin position="74"/>
        <end position="94"/>
    </location>
</feature>
<evidence type="ECO:0000256" key="6">
    <source>
        <dbReference type="ARBA" id="ARBA00023136"/>
    </source>
</evidence>
<feature type="transmembrane region" description="Helical" evidence="7">
    <location>
        <begin position="460"/>
        <end position="481"/>
    </location>
</feature>
<evidence type="ECO:0000256" key="3">
    <source>
        <dbReference type="ARBA" id="ARBA00022475"/>
    </source>
</evidence>
<feature type="transmembrane region" description="Helical" evidence="7">
    <location>
        <begin position="43"/>
        <end position="62"/>
    </location>
</feature>
<dbReference type="Gene3D" id="1.20.1720.10">
    <property type="entry name" value="Multidrug resistance protein D"/>
    <property type="match status" value="1"/>
</dbReference>
<keyword evidence="10" id="KW-1185">Reference proteome</keyword>
<dbReference type="PROSITE" id="PS50850">
    <property type="entry name" value="MFS"/>
    <property type="match status" value="1"/>
</dbReference>
<gene>
    <name evidence="9" type="ORF">FB388_2386</name>
</gene>
<comment type="caution">
    <text evidence="9">The sequence shown here is derived from an EMBL/GenBank/DDBJ whole genome shotgun (WGS) entry which is preliminary data.</text>
</comment>
<accession>A0A543GG00</accession>
<evidence type="ECO:0000256" key="5">
    <source>
        <dbReference type="ARBA" id="ARBA00022989"/>
    </source>
</evidence>
<dbReference type="Pfam" id="PF07690">
    <property type="entry name" value="MFS_1"/>
    <property type="match status" value="1"/>
</dbReference>
<sequence>MSNTRPAATLVVMCACAALVVGFVASVNLALPLLADALAPSSSALLWVVDGYVLVFACLVIPGGAAGDRFGRKGVLTAGLATVALGALVSALAPTIPVLLAGRVVAGIGAAAVLPNTLGCLLHATPPERRPAAIGWWAAATGVGGIIGNVGGGALLAAGGWRSLFAGVVPIAVALAVAVAATTPVSPRTARPLRPVATLMLTGGTFALLLGIIEAPELGWAGPVVIGGFVLAVGLYAAWARAELRAERPLLDPRLFRIPLLRSSCLGMVVCFFGMFGLFFVNASFLQYGKGYGVLATGLGLVPLVVPLLAGARFAPWISARLAPAVQLAAAFALIGGGLVGLSTVGRATPYPIYAAGLVVIGTGCALALPRLSADIAGSLPPEQAGVSGGLQSTTRELGSALGVAVIGTVLTGAFVAGLPPVLAGGTTVPHTVAAALAIAPDAATRSAVLDAFVAAVDTGFFAIGLTTLVTGALVTAQSVASARARRSPERVLYRG</sequence>
<feature type="transmembrane region" description="Helical" evidence="7">
    <location>
        <begin position="195"/>
        <end position="213"/>
    </location>
</feature>
<feature type="domain" description="Major facilitator superfamily (MFS) profile" evidence="8">
    <location>
        <begin position="1"/>
        <end position="444"/>
    </location>
</feature>
<keyword evidence="6 7" id="KW-0472">Membrane</keyword>
<feature type="transmembrane region" description="Helical" evidence="7">
    <location>
        <begin position="398"/>
        <end position="419"/>
    </location>
</feature>
<feature type="transmembrane region" description="Helical" evidence="7">
    <location>
        <begin position="164"/>
        <end position="183"/>
    </location>
</feature>
<feature type="transmembrane region" description="Helical" evidence="7">
    <location>
        <begin position="219"/>
        <end position="239"/>
    </location>
</feature>
<evidence type="ECO:0000256" key="7">
    <source>
        <dbReference type="SAM" id="Phobius"/>
    </source>
</evidence>
<comment type="subcellular location">
    <subcellularLocation>
        <location evidence="1">Cell membrane</location>
        <topology evidence="1">Multi-pass membrane protein</topology>
    </subcellularLocation>
</comment>
<dbReference type="GO" id="GO:0005886">
    <property type="term" value="C:plasma membrane"/>
    <property type="evidence" value="ECO:0007669"/>
    <property type="project" value="UniProtKB-SubCell"/>
</dbReference>
<feature type="transmembrane region" description="Helical" evidence="7">
    <location>
        <begin position="260"/>
        <end position="280"/>
    </location>
</feature>
<dbReference type="SUPFAM" id="SSF103473">
    <property type="entry name" value="MFS general substrate transporter"/>
    <property type="match status" value="1"/>
</dbReference>
<proteinExistence type="predicted"/>
<feature type="transmembrane region" description="Helical" evidence="7">
    <location>
        <begin position="351"/>
        <end position="369"/>
    </location>
</feature>
<dbReference type="InterPro" id="IPR020846">
    <property type="entry name" value="MFS_dom"/>
</dbReference>
<dbReference type="GO" id="GO:0022857">
    <property type="term" value="F:transmembrane transporter activity"/>
    <property type="evidence" value="ECO:0007669"/>
    <property type="project" value="InterPro"/>
</dbReference>
<keyword evidence="4 7" id="KW-0812">Transmembrane</keyword>
<evidence type="ECO:0000256" key="2">
    <source>
        <dbReference type="ARBA" id="ARBA00022448"/>
    </source>
</evidence>
<dbReference type="InterPro" id="IPR036259">
    <property type="entry name" value="MFS_trans_sf"/>
</dbReference>
<dbReference type="RefSeq" id="WP_246121842.1">
    <property type="nucleotide sequence ID" value="NZ_VFPH01000001.1"/>
</dbReference>
<feature type="transmembrane region" description="Helical" evidence="7">
    <location>
        <begin position="292"/>
        <end position="310"/>
    </location>
</feature>
<evidence type="ECO:0000313" key="9">
    <source>
        <dbReference type="EMBL" id="TQM44995.1"/>
    </source>
</evidence>
<keyword evidence="3" id="KW-1003">Cell membrane</keyword>
<feature type="transmembrane region" description="Helical" evidence="7">
    <location>
        <begin position="134"/>
        <end position="158"/>
    </location>
</feature>
<evidence type="ECO:0000259" key="8">
    <source>
        <dbReference type="PROSITE" id="PS50850"/>
    </source>
</evidence>
<dbReference type="PANTHER" id="PTHR42718:SF46">
    <property type="entry name" value="BLR6921 PROTEIN"/>
    <property type="match status" value="1"/>
</dbReference>
<dbReference type="InterPro" id="IPR011701">
    <property type="entry name" value="MFS"/>
</dbReference>
<dbReference type="Proteomes" id="UP000319818">
    <property type="component" value="Unassembled WGS sequence"/>
</dbReference>
<dbReference type="PANTHER" id="PTHR42718">
    <property type="entry name" value="MAJOR FACILITATOR SUPERFAMILY MULTIDRUG TRANSPORTER MFSC"/>
    <property type="match status" value="1"/>
</dbReference>
<evidence type="ECO:0000256" key="4">
    <source>
        <dbReference type="ARBA" id="ARBA00022692"/>
    </source>
</evidence>
<dbReference type="Gene3D" id="1.20.1250.20">
    <property type="entry name" value="MFS general substrate transporter like domains"/>
    <property type="match status" value="1"/>
</dbReference>
<dbReference type="CDD" id="cd17321">
    <property type="entry name" value="MFS_MMR_MDR_like"/>
    <property type="match status" value="1"/>
</dbReference>
<feature type="transmembrane region" description="Helical" evidence="7">
    <location>
        <begin position="322"/>
        <end position="345"/>
    </location>
</feature>
<dbReference type="AlphaFoldDB" id="A0A543GG00"/>
<feature type="transmembrane region" description="Helical" evidence="7">
    <location>
        <begin position="100"/>
        <end position="122"/>
    </location>
</feature>
<keyword evidence="5 7" id="KW-1133">Transmembrane helix</keyword>
<reference evidence="9 10" key="1">
    <citation type="submission" date="2019-06" db="EMBL/GenBank/DDBJ databases">
        <title>Sequencing the genomes of 1000 actinobacteria strains.</title>
        <authorList>
            <person name="Klenk H.-P."/>
        </authorList>
    </citation>
    <scope>NUCLEOTIDE SEQUENCE [LARGE SCALE GENOMIC DNA]</scope>
    <source>
        <strain evidence="9 10">DSM 45511</strain>
    </source>
</reference>
<dbReference type="EMBL" id="VFPH01000001">
    <property type="protein sequence ID" value="TQM44995.1"/>
    <property type="molecule type" value="Genomic_DNA"/>
</dbReference>